<dbReference type="Gene3D" id="2.170.300.10">
    <property type="entry name" value="Tie2 ligand-binding domain superfamily"/>
    <property type="match status" value="2"/>
</dbReference>
<evidence type="ECO:0000259" key="4">
    <source>
        <dbReference type="PROSITE" id="PS00022"/>
    </source>
</evidence>
<name>A0A9D4J8E4_DREPO</name>
<dbReference type="Proteomes" id="UP000828390">
    <property type="component" value="Unassembled WGS sequence"/>
</dbReference>
<feature type="region of interest" description="Disordered" evidence="2">
    <location>
        <begin position="457"/>
        <end position="476"/>
    </location>
</feature>
<dbReference type="InterPro" id="IPR042635">
    <property type="entry name" value="MEGF10/SREC1/2-like"/>
</dbReference>
<feature type="transmembrane region" description="Helical" evidence="3">
    <location>
        <begin position="408"/>
        <end position="429"/>
    </location>
</feature>
<dbReference type="AlphaFoldDB" id="A0A9D4J8E4"/>
<feature type="domain" description="EGF-like" evidence="4">
    <location>
        <begin position="100"/>
        <end position="111"/>
    </location>
</feature>
<evidence type="ECO:0000256" key="1">
    <source>
        <dbReference type="ARBA" id="ARBA00022536"/>
    </source>
</evidence>
<dbReference type="GO" id="GO:0005044">
    <property type="term" value="F:scavenger receptor activity"/>
    <property type="evidence" value="ECO:0007669"/>
    <property type="project" value="InterPro"/>
</dbReference>
<gene>
    <name evidence="6" type="ORF">DPMN_152495</name>
</gene>
<accession>A0A9D4J8E4</accession>
<dbReference type="PANTHER" id="PTHR24043:SF8">
    <property type="entry name" value="EGF-LIKE DOMAIN-CONTAINING PROTEIN"/>
    <property type="match status" value="1"/>
</dbReference>
<feature type="compositionally biased region" description="Polar residues" evidence="2">
    <location>
        <begin position="467"/>
        <end position="476"/>
    </location>
</feature>
<sequence length="476" mass="51554">MQHLAKPAMRDTQVMHANITLTNCSSYNCICASKDTCDKCKDGYFNVSNKCFDKCDPYCSTCPNGTTCSMCKPGRYGPSCELVCSSGCIGGSCNKIDGRCSCEEKFTGDKCEYCEPGNYGSLCRMHCSYGCYDVACYQSDGRCSRCVSNLTGDKCDQCDVGRYSISCDKHCSVGCAGRVCHRQDGSCTCLPYFTQTTCDMCVEGKYGYYCNQSCSFGCVDMRCDKIDGHCACSPNFTGYMCTQCIVGRYGYSCDKHCSKGCNSGNCSKYDGTCTCLQEFSGPTCENSQYNKTYTITCNTNCQTCNPTDGGCSSCKDRGMFGFKCNVECSKHCLNQSCSIDGDCNLGCVSNFYSKKCDIPCPDNCAYVVTGSVCSQQNGVCKNGIRNGTISESLSCEIASDSTCQTAGIVGGVAAVVVVGFVLVGVLVYIRSRRNEQPQSSEYETTNVRSNEATDLHVYSGLNEPGNDHSNQGYYNT</sequence>
<keyword evidence="1" id="KW-0245">EGF-like domain</keyword>
<dbReference type="SMART" id="SM00180">
    <property type="entry name" value="EGF_Lam"/>
    <property type="match status" value="4"/>
</dbReference>
<feature type="domain" description="Laminin EGF-like" evidence="5">
    <location>
        <begin position="230"/>
        <end position="261"/>
    </location>
</feature>
<dbReference type="Pfam" id="PF00053">
    <property type="entry name" value="EGF_laminin"/>
    <property type="match status" value="1"/>
</dbReference>
<keyword evidence="3" id="KW-1133">Transmembrane helix</keyword>
<dbReference type="EMBL" id="JAIWYP010000007">
    <property type="protein sequence ID" value="KAH3798892.1"/>
    <property type="molecule type" value="Genomic_DNA"/>
</dbReference>
<dbReference type="PANTHER" id="PTHR24043">
    <property type="entry name" value="SCAVENGER RECEPTOR CLASS F"/>
    <property type="match status" value="1"/>
</dbReference>
<keyword evidence="3" id="KW-0472">Membrane</keyword>
<evidence type="ECO:0000256" key="3">
    <source>
        <dbReference type="SAM" id="Phobius"/>
    </source>
</evidence>
<dbReference type="PRINTS" id="PR00011">
    <property type="entry name" value="EGFLAMININ"/>
</dbReference>
<dbReference type="InterPro" id="IPR000742">
    <property type="entry name" value="EGF"/>
</dbReference>
<keyword evidence="7" id="KW-1185">Reference proteome</keyword>
<dbReference type="InterPro" id="IPR002049">
    <property type="entry name" value="LE_dom"/>
</dbReference>
<reference evidence="6" key="2">
    <citation type="submission" date="2020-11" db="EMBL/GenBank/DDBJ databases">
        <authorList>
            <person name="McCartney M.A."/>
            <person name="Auch B."/>
            <person name="Kono T."/>
            <person name="Mallez S."/>
            <person name="Becker A."/>
            <person name="Gohl D.M."/>
            <person name="Silverstein K.A.T."/>
            <person name="Koren S."/>
            <person name="Bechman K.B."/>
            <person name="Herman A."/>
            <person name="Abrahante J.E."/>
            <person name="Garbe J."/>
        </authorList>
    </citation>
    <scope>NUCLEOTIDE SEQUENCE</scope>
    <source>
        <strain evidence="6">Duluth1</strain>
        <tissue evidence="6">Whole animal</tissue>
    </source>
</reference>
<comment type="caution">
    <text evidence="6">The sequence shown here is derived from an EMBL/GenBank/DDBJ whole genome shotgun (WGS) entry which is preliminary data.</text>
</comment>
<evidence type="ECO:0008006" key="8">
    <source>
        <dbReference type="Google" id="ProtNLM"/>
    </source>
</evidence>
<dbReference type="PROSITE" id="PS00022">
    <property type="entry name" value="EGF_1"/>
    <property type="match status" value="1"/>
</dbReference>
<evidence type="ECO:0000313" key="6">
    <source>
        <dbReference type="EMBL" id="KAH3798892.1"/>
    </source>
</evidence>
<evidence type="ECO:0000313" key="7">
    <source>
        <dbReference type="Proteomes" id="UP000828390"/>
    </source>
</evidence>
<proteinExistence type="predicted"/>
<reference evidence="6" key="1">
    <citation type="journal article" date="2019" name="bioRxiv">
        <title>The Genome of the Zebra Mussel, Dreissena polymorpha: A Resource for Invasive Species Research.</title>
        <authorList>
            <person name="McCartney M.A."/>
            <person name="Auch B."/>
            <person name="Kono T."/>
            <person name="Mallez S."/>
            <person name="Zhang Y."/>
            <person name="Obille A."/>
            <person name="Becker A."/>
            <person name="Abrahante J.E."/>
            <person name="Garbe J."/>
            <person name="Badalamenti J.P."/>
            <person name="Herman A."/>
            <person name="Mangelson H."/>
            <person name="Liachko I."/>
            <person name="Sullivan S."/>
            <person name="Sone E.D."/>
            <person name="Koren S."/>
            <person name="Silverstein K.A.T."/>
            <person name="Beckman K.B."/>
            <person name="Gohl D.M."/>
        </authorList>
    </citation>
    <scope>NUCLEOTIDE SEQUENCE</scope>
    <source>
        <strain evidence="6">Duluth1</strain>
        <tissue evidence="6">Whole animal</tissue>
    </source>
</reference>
<protein>
    <recommendedName>
        <fullName evidence="8">Tenascin-X</fullName>
    </recommendedName>
</protein>
<keyword evidence="3" id="KW-0812">Transmembrane</keyword>
<evidence type="ECO:0000259" key="5">
    <source>
        <dbReference type="PROSITE" id="PS01248"/>
    </source>
</evidence>
<dbReference type="SMART" id="SM00181">
    <property type="entry name" value="EGF"/>
    <property type="match status" value="7"/>
</dbReference>
<organism evidence="6 7">
    <name type="scientific">Dreissena polymorpha</name>
    <name type="common">Zebra mussel</name>
    <name type="synonym">Mytilus polymorpha</name>
    <dbReference type="NCBI Taxonomy" id="45954"/>
    <lineage>
        <taxon>Eukaryota</taxon>
        <taxon>Metazoa</taxon>
        <taxon>Spiralia</taxon>
        <taxon>Lophotrochozoa</taxon>
        <taxon>Mollusca</taxon>
        <taxon>Bivalvia</taxon>
        <taxon>Autobranchia</taxon>
        <taxon>Heteroconchia</taxon>
        <taxon>Euheterodonta</taxon>
        <taxon>Imparidentia</taxon>
        <taxon>Neoheterodontei</taxon>
        <taxon>Myida</taxon>
        <taxon>Dreissenoidea</taxon>
        <taxon>Dreissenidae</taxon>
        <taxon>Dreissena</taxon>
    </lineage>
</organism>
<evidence type="ECO:0000256" key="2">
    <source>
        <dbReference type="SAM" id="MobiDB-lite"/>
    </source>
</evidence>
<feature type="domain" description="Laminin EGF-like" evidence="5">
    <location>
        <begin position="100"/>
        <end position="131"/>
    </location>
</feature>
<dbReference type="PROSITE" id="PS01248">
    <property type="entry name" value="EGF_LAM_1"/>
    <property type="match status" value="2"/>
</dbReference>